<feature type="binding site" evidence="1">
    <location>
        <begin position="217"/>
        <end position="223"/>
    </location>
    <ligand>
        <name>ATP</name>
        <dbReference type="ChEBI" id="CHEBI:30616"/>
    </ligand>
</feature>
<feature type="binding site" evidence="1">
    <location>
        <position position="212"/>
    </location>
    <ligand>
        <name>ATP</name>
        <dbReference type="ChEBI" id="CHEBI:30616"/>
    </ligand>
</feature>
<name>A0A1P8F5R4_9CHLR</name>
<dbReference type="EMBL" id="CP018258">
    <property type="protein sequence ID" value="APV43819.1"/>
    <property type="molecule type" value="Genomic_DNA"/>
</dbReference>
<dbReference type="STRING" id="1839801.Dform_00463"/>
<feature type="binding site" evidence="1">
    <location>
        <position position="254"/>
    </location>
    <ligand>
        <name>ATP</name>
        <dbReference type="ChEBI" id="CHEBI:30616"/>
    </ligand>
</feature>
<dbReference type="Gene3D" id="1.10.3290.10">
    <property type="entry name" value="Fido-like domain"/>
    <property type="match status" value="1"/>
</dbReference>
<dbReference type="Pfam" id="PF13784">
    <property type="entry name" value="Fic_N"/>
    <property type="match status" value="1"/>
</dbReference>
<keyword evidence="1" id="KW-0067">ATP-binding</keyword>
<protein>
    <submittedName>
        <fullName evidence="5">Fic family protein</fullName>
    </submittedName>
</protein>
<dbReference type="InterPro" id="IPR003812">
    <property type="entry name" value="Fido"/>
</dbReference>
<feature type="active site" evidence="2">
    <location>
        <position position="212"/>
    </location>
</feature>
<evidence type="ECO:0000256" key="1">
    <source>
        <dbReference type="PIRSR" id="PIRSR038925-1"/>
    </source>
</evidence>
<keyword evidence="6" id="KW-1185">Reference proteome</keyword>
<evidence type="ECO:0000313" key="5">
    <source>
        <dbReference type="EMBL" id="APV43819.1"/>
    </source>
</evidence>
<dbReference type="Pfam" id="PF02661">
    <property type="entry name" value="Fic"/>
    <property type="match status" value="1"/>
</dbReference>
<dbReference type="InterPro" id="IPR036597">
    <property type="entry name" value="Fido-like_dom_sf"/>
</dbReference>
<dbReference type="Proteomes" id="UP000185934">
    <property type="component" value="Chromosome"/>
</dbReference>
<feature type="binding site" evidence="1">
    <location>
        <position position="78"/>
    </location>
    <ligand>
        <name>ATP</name>
        <dbReference type="ChEBI" id="CHEBI:30616"/>
    </ligand>
</feature>
<accession>A0A1P8F5R4</accession>
<dbReference type="AlphaFoldDB" id="A0A1P8F5R4"/>
<organism evidence="5 6">
    <name type="scientific">Dehalogenimonas formicexedens</name>
    <dbReference type="NCBI Taxonomy" id="1839801"/>
    <lineage>
        <taxon>Bacteria</taxon>
        <taxon>Bacillati</taxon>
        <taxon>Chloroflexota</taxon>
        <taxon>Dehalococcoidia</taxon>
        <taxon>Dehalococcoidales</taxon>
        <taxon>Dehalococcoidaceae</taxon>
        <taxon>Dehalogenimonas</taxon>
    </lineage>
</organism>
<feature type="binding site" evidence="3">
    <location>
        <begin position="216"/>
        <end position="223"/>
    </location>
    <ligand>
        <name>ATP</name>
        <dbReference type="ChEBI" id="CHEBI:30616"/>
    </ligand>
</feature>
<dbReference type="SUPFAM" id="SSF140931">
    <property type="entry name" value="Fic-like"/>
    <property type="match status" value="1"/>
</dbReference>
<gene>
    <name evidence="5" type="ORF">Dform_00463</name>
</gene>
<feature type="binding site" evidence="3">
    <location>
        <begin position="254"/>
        <end position="255"/>
    </location>
    <ligand>
        <name>ATP</name>
        <dbReference type="ChEBI" id="CHEBI:30616"/>
    </ligand>
</feature>
<feature type="domain" description="Fido" evidence="4">
    <location>
        <begin position="126"/>
        <end position="275"/>
    </location>
</feature>
<dbReference type="InterPro" id="IPR040198">
    <property type="entry name" value="Fido_containing"/>
</dbReference>
<evidence type="ECO:0000256" key="2">
    <source>
        <dbReference type="PIRSR" id="PIRSR640198-1"/>
    </source>
</evidence>
<dbReference type="PANTHER" id="PTHR13504">
    <property type="entry name" value="FIDO DOMAIN-CONTAINING PROTEIN DDB_G0283145"/>
    <property type="match status" value="1"/>
</dbReference>
<dbReference type="GO" id="GO:0005524">
    <property type="term" value="F:ATP binding"/>
    <property type="evidence" value="ECO:0007669"/>
    <property type="project" value="UniProtKB-KW"/>
</dbReference>
<dbReference type="RefSeq" id="WP_076003596.1">
    <property type="nucleotide sequence ID" value="NZ_CP018258.1"/>
</dbReference>
<dbReference type="OrthoDB" id="9813719at2"/>
<keyword evidence="1" id="KW-0547">Nucleotide-binding</keyword>
<dbReference type="PIRSF" id="PIRSF038925">
    <property type="entry name" value="AMP-prot_trans"/>
    <property type="match status" value="1"/>
</dbReference>
<evidence type="ECO:0000313" key="6">
    <source>
        <dbReference type="Proteomes" id="UP000185934"/>
    </source>
</evidence>
<proteinExistence type="predicted"/>
<sequence length="382" mass="43459">MSNIIGELKSQPKGFKVFIPHPFPPLSGFDLGPLVARKNEEASRLIGKLDYATKSLPDMDYFLLMYLRKDAASSSQIEGTQATMEDAIEAEVQMSSKIPPDVDDIQHYIKALHYGIKRVAEDKFPLALRFISELHRELVHQARVSGYVIPGEFRTEQVWLGSRHIEEARFVPPPVADMQRALGDLEGFINADDAIPVLIKAGIIHSQFETIHPFKDGNGRTGRMLINFYLLEKGYLDRPVLFLSSFFKRHRALYYDKLEAYHNGRIDEWIGFFLDGVIDIAGESIETITRISALSNHDMGLILAGDKRAIESSKKVLVNLYAQPIVNVTKVQEWAGFFTRRGASRLIERFIEMGILQPKAGSEKYGRLYEYKAYMDIFNPRE</sequence>
<evidence type="ECO:0000259" key="4">
    <source>
        <dbReference type="PROSITE" id="PS51459"/>
    </source>
</evidence>
<dbReference type="InterPro" id="IPR026287">
    <property type="entry name" value="SoFic-like"/>
</dbReference>
<dbReference type="PANTHER" id="PTHR13504:SF38">
    <property type="entry name" value="FIDO DOMAIN-CONTAINING PROTEIN"/>
    <property type="match status" value="1"/>
</dbReference>
<dbReference type="KEGG" id="dfo:Dform_00463"/>
<dbReference type="InterPro" id="IPR025758">
    <property type="entry name" value="Fic/DOC_N"/>
</dbReference>
<evidence type="ECO:0000256" key="3">
    <source>
        <dbReference type="PIRSR" id="PIRSR640198-2"/>
    </source>
</evidence>
<reference evidence="6" key="1">
    <citation type="submission" date="2016-11" db="EMBL/GenBank/DDBJ databases">
        <title>Dehalogenimonas formicexedens sp. nov., a chlorinated alkane respiring bacterium isolated from contaminated groundwater.</title>
        <authorList>
            <person name="Key T.A."/>
            <person name="Bowman K.S."/>
            <person name="Lee I."/>
            <person name="Chun J."/>
            <person name="Albuquerque L."/>
            <person name="da Costa M.S."/>
            <person name="Rainey F.A."/>
            <person name="Moe W.M."/>
        </authorList>
    </citation>
    <scope>NUCLEOTIDE SEQUENCE [LARGE SCALE GENOMIC DNA]</scope>
    <source>
        <strain evidence="6">NSZ-14</strain>
    </source>
</reference>
<dbReference type="PROSITE" id="PS51459">
    <property type="entry name" value="FIDO"/>
    <property type="match status" value="1"/>
</dbReference>